<name>A0ABQ1QE86_9ACTN</name>
<evidence type="ECO:0000313" key="2">
    <source>
        <dbReference type="Proteomes" id="UP000630594"/>
    </source>
</evidence>
<gene>
    <name evidence="1" type="ORF">GCM10007231_24960</name>
</gene>
<accession>A0ABQ1QE86</accession>
<keyword evidence="2" id="KW-1185">Reference proteome</keyword>
<dbReference type="Proteomes" id="UP000630594">
    <property type="component" value="Unassembled WGS sequence"/>
</dbReference>
<evidence type="ECO:0000313" key="1">
    <source>
        <dbReference type="EMBL" id="GGD24777.1"/>
    </source>
</evidence>
<sequence>MAGAMCTALWVSPGPLIVQQTPISLRGSVTAQAQNLQRFARDHLLPSAVIHGANPRVGLERLRVARPGFQLML</sequence>
<reference evidence="2" key="1">
    <citation type="journal article" date="2019" name="Int. J. Syst. Evol. Microbiol.">
        <title>The Global Catalogue of Microorganisms (GCM) 10K type strain sequencing project: providing services to taxonomists for standard genome sequencing and annotation.</title>
        <authorList>
            <consortium name="The Broad Institute Genomics Platform"/>
            <consortium name="The Broad Institute Genome Sequencing Center for Infectious Disease"/>
            <person name="Wu L."/>
            <person name="Ma J."/>
        </authorList>
    </citation>
    <scope>NUCLEOTIDE SEQUENCE [LARGE SCALE GENOMIC DNA]</scope>
    <source>
        <strain evidence="2">CCM 7403</strain>
    </source>
</reference>
<protein>
    <submittedName>
        <fullName evidence="1">Uncharacterized protein</fullName>
    </submittedName>
</protein>
<organism evidence="1 2">
    <name type="scientific">Nocardioides daphniae</name>
    <dbReference type="NCBI Taxonomy" id="402297"/>
    <lineage>
        <taxon>Bacteria</taxon>
        <taxon>Bacillati</taxon>
        <taxon>Actinomycetota</taxon>
        <taxon>Actinomycetes</taxon>
        <taxon>Propionibacteriales</taxon>
        <taxon>Nocardioidaceae</taxon>
        <taxon>Nocardioides</taxon>
    </lineage>
</organism>
<comment type="caution">
    <text evidence="1">The sequence shown here is derived from an EMBL/GenBank/DDBJ whole genome shotgun (WGS) entry which is preliminary data.</text>
</comment>
<dbReference type="EMBL" id="BMCK01000004">
    <property type="protein sequence ID" value="GGD24777.1"/>
    <property type="molecule type" value="Genomic_DNA"/>
</dbReference>
<proteinExistence type="predicted"/>